<name>R7ZVA8_9BACT</name>
<dbReference type="AlphaFoldDB" id="R7ZVA8"/>
<reference evidence="1 2" key="1">
    <citation type="submission" date="2013-02" db="EMBL/GenBank/DDBJ databases">
        <title>A novel strain isolated from Lonar lake, Maharashtra, India.</title>
        <authorList>
            <person name="Singh A."/>
        </authorList>
    </citation>
    <scope>NUCLEOTIDE SEQUENCE [LARGE SCALE GENOMIC DNA]</scope>
    <source>
        <strain evidence="1 2">AK24</strain>
    </source>
</reference>
<evidence type="ECO:0000313" key="2">
    <source>
        <dbReference type="Proteomes" id="UP000013909"/>
    </source>
</evidence>
<comment type="caution">
    <text evidence="1">The sequence shown here is derived from an EMBL/GenBank/DDBJ whole genome shotgun (WGS) entry which is preliminary data.</text>
</comment>
<protein>
    <submittedName>
        <fullName evidence="1">Uncharacterized protein</fullName>
    </submittedName>
</protein>
<accession>R7ZVA8</accession>
<evidence type="ECO:0000313" key="1">
    <source>
        <dbReference type="EMBL" id="EON78066.1"/>
    </source>
</evidence>
<dbReference type="STRING" id="1232681.ADIS_1263"/>
<sequence length="160" mass="18970">MKDYQLIGEDGKVASLIDLTSEFEEILIEKKFLDSVSKESYTEFYLKYVVGDYYIDMKEIYKKNNIFISMTYPSNLSRGWYIFDEVLRLQNGDELEHFTISKLHPVLERMLLSSVIEPDLFKEYLEAVNDSDFEKKNIYRVPLLVLIYDSLEWKEDDSPS</sequence>
<dbReference type="Proteomes" id="UP000013909">
    <property type="component" value="Unassembled WGS sequence"/>
</dbReference>
<keyword evidence="2" id="KW-1185">Reference proteome</keyword>
<proteinExistence type="predicted"/>
<dbReference type="EMBL" id="AQHR01000041">
    <property type="protein sequence ID" value="EON78066.1"/>
    <property type="molecule type" value="Genomic_DNA"/>
</dbReference>
<gene>
    <name evidence="1" type="ORF">ADIS_1263</name>
</gene>
<organism evidence="1 2">
    <name type="scientific">Lunatimonas lonarensis</name>
    <dbReference type="NCBI Taxonomy" id="1232681"/>
    <lineage>
        <taxon>Bacteria</taxon>
        <taxon>Pseudomonadati</taxon>
        <taxon>Bacteroidota</taxon>
        <taxon>Cytophagia</taxon>
        <taxon>Cytophagales</taxon>
        <taxon>Cyclobacteriaceae</taxon>
    </lineage>
</organism>